<evidence type="ECO:0000313" key="2">
    <source>
        <dbReference type="EMBL" id="QDP39321.1"/>
    </source>
</evidence>
<dbReference type="Pfam" id="PF10057">
    <property type="entry name" value="MpsC"/>
    <property type="match status" value="1"/>
</dbReference>
<sequence length="239" mass="27913">MEFAEKTAQMSKFISKLLQENFGKGPESVHVSFSHPYVVVYIRNFMSATERVLMKTKNEDTVQKTRDAVMESLTSNITTTIHDLFDTDIFEFYFDWNLHNKTGVFVAVTQQLDHSFAIQSSFEGKNRLLEEIDLISQSVQKSPAIQECYQLNERTFVNVREGLLIPIEKELIRLGHEELLVLTKRNLEKKYLHSNSHFERILKRKIMDVFVDWNFELDKSIIVIITTPPQPTQIIRQAQ</sequence>
<dbReference type="OrthoDB" id="2677857at2"/>
<protein>
    <submittedName>
        <fullName evidence="2">DUF2294 family protein</fullName>
    </submittedName>
</protein>
<gene>
    <name evidence="2" type="ORF">FN924_03410</name>
</gene>
<dbReference type="KEGG" id="aqt:FN924_03410"/>
<name>A0A516KD29_9BACI</name>
<organism evidence="2 3">
    <name type="scientific">Radiobacillus deserti</name>
    <dbReference type="NCBI Taxonomy" id="2594883"/>
    <lineage>
        <taxon>Bacteria</taxon>
        <taxon>Bacillati</taxon>
        <taxon>Bacillota</taxon>
        <taxon>Bacilli</taxon>
        <taxon>Bacillales</taxon>
        <taxon>Bacillaceae</taxon>
        <taxon>Radiobacillus</taxon>
    </lineage>
</organism>
<feature type="domain" description="Na+-translocating membrane potential-generating system MpsC" evidence="1">
    <location>
        <begin position="6"/>
        <end position="110"/>
    </location>
</feature>
<evidence type="ECO:0000313" key="3">
    <source>
        <dbReference type="Proteomes" id="UP000315215"/>
    </source>
</evidence>
<dbReference type="Proteomes" id="UP000315215">
    <property type="component" value="Chromosome"/>
</dbReference>
<dbReference type="EMBL" id="CP041666">
    <property type="protein sequence ID" value="QDP39321.1"/>
    <property type="molecule type" value="Genomic_DNA"/>
</dbReference>
<evidence type="ECO:0000259" key="1">
    <source>
        <dbReference type="Pfam" id="PF10057"/>
    </source>
</evidence>
<accession>A0A516KD29</accession>
<dbReference type="RefSeq" id="WP_143892071.1">
    <property type="nucleotide sequence ID" value="NZ_CP041666.1"/>
</dbReference>
<dbReference type="InterPro" id="IPR018745">
    <property type="entry name" value="MpsC"/>
</dbReference>
<keyword evidence="3" id="KW-1185">Reference proteome</keyword>
<reference evidence="2 3" key="1">
    <citation type="submission" date="2019-07" db="EMBL/GenBank/DDBJ databases">
        <authorList>
            <person name="Li J."/>
        </authorList>
    </citation>
    <scope>NUCLEOTIDE SEQUENCE [LARGE SCALE GENOMIC DNA]</scope>
    <source>
        <strain evidence="2 3">TKL69</strain>
    </source>
</reference>
<proteinExistence type="predicted"/>
<dbReference type="AlphaFoldDB" id="A0A516KD29"/>